<dbReference type="PANTHER" id="PTHR21310">
    <property type="entry name" value="AMINOGLYCOSIDE PHOSPHOTRANSFERASE-RELATED-RELATED"/>
    <property type="match status" value="1"/>
</dbReference>
<reference evidence="2 3" key="1">
    <citation type="submission" date="2020-08" db="EMBL/GenBank/DDBJ databases">
        <title>Genomic Encyclopedia of Type Strains, Phase IV (KMG-IV): sequencing the most valuable type-strain genomes for metagenomic binning, comparative biology and taxonomic classification.</title>
        <authorList>
            <person name="Goeker M."/>
        </authorList>
    </citation>
    <scope>NUCLEOTIDE SEQUENCE [LARGE SCALE GENOMIC DNA]</scope>
    <source>
        <strain evidence="2 3">YIM 65646</strain>
    </source>
</reference>
<proteinExistence type="predicted"/>
<feature type="domain" description="Aminoglycoside phosphotransferase" evidence="1">
    <location>
        <begin position="3"/>
        <end position="99"/>
    </location>
</feature>
<dbReference type="SUPFAM" id="SSF56112">
    <property type="entry name" value="Protein kinase-like (PK-like)"/>
    <property type="match status" value="1"/>
</dbReference>
<dbReference type="PANTHER" id="PTHR21310:SF40">
    <property type="entry name" value="AMINOGLYCOSIDE PHOSPHOTRANSFERASE DOMAIN-CONTAINING PROTEIN-RELATED"/>
    <property type="match status" value="1"/>
</dbReference>
<name>A0A841FL53_9ACTN</name>
<dbReference type="Gene3D" id="3.90.1200.10">
    <property type="match status" value="1"/>
</dbReference>
<gene>
    <name evidence="2" type="ORF">HNR73_000522</name>
</gene>
<dbReference type="Proteomes" id="UP000548476">
    <property type="component" value="Unassembled WGS sequence"/>
</dbReference>
<dbReference type="GO" id="GO:0016301">
    <property type="term" value="F:kinase activity"/>
    <property type="evidence" value="ECO:0007669"/>
    <property type="project" value="UniProtKB-KW"/>
</dbReference>
<organism evidence="2 3">
    <name type="scientific">Phytomonospora endophytica</name>
    <dbReference type="NCBI Taxonomy" id="714109"/>
    <lineage>
        <taxon>Bacteria</taxon>
        <taxon>Bacillati</taxon>
        <taxon>Actinomycetota</taxon>
        <taxon>Actinomycetes</taxon>
        <taxon>Micromonosporales</taxon>
        <taxon>Micromonosporaceae</taxon>
        <taxon>Phytomonospora</taxon>
    </lineage>
</organism>
<dbReference type="InterPro" id="IPR002575">
    <property type="entry name" value="Aminoglycoside_PTrfase"/>
</dbReference>
<dbReference type="RefSeq" id="WP_184785563.1">
    <property type="nucleotide sequence ID" value="NZ_BONT01000035.1"/>
</dbReference>
<accession>A0A841FL53</accession>
<protein>
    <submittedName>
        <fullName evidence="2">Aminoglycoside phosphotransferase (APT) family kinase protein</fullName>
    </submittedName>
</protein>
<keyword evidence="3" id="KW-1185">Reference proteome</keyword>
<dbReference type="InterPro" id="IPR051678">
    <property type="entry name" value="AGP_Transferase"/>
</dbReference>
<dbReference type="EMBL" id="JACHGT010000001">
    <property type="protein sequence ID" value="MBB6032680.1"/>
    <property type="molecule type" value="Genomic_DNA"/>
</dbReference>
<keyword evidence="2" id="KW-0808">Transferase</keyword>
<dbReference type="InterPro" id="IPR011009">
    <property type="entry name" value="Kinase-like_dom_sf"/>
</dbReference>
<evidence type="ECO:0000259" key="1">
    <source>
        <dbReference type="Pfam" id="PF01636"/>
    </source>
</evidence>
<keyword evidence="2" id="KW-0418">Kinase</keyword>
<evidence type="ECO:0000313" key="2">
    <source>
        <dbReference type="EMBL" id="MBB6032680.1"/>
    </source>
</evidence>
<feature type="domain" description="Aminoglycoside phosphotransferase" evidence="1">
    <location>
        <begin position="112"/>
        <end position="157"/>
    </location>
</feature>
<sequence length="225" mass="25328">MELIGRGRDADVYALDERRVLRRYRQGGPTETEARLMNYLADHDYPVPAVHDVDGTDMVLDRLYGRTMTAMGARAPHRITAFARTLAGLHNRLHTIPAPPWLARVEGFEAGSDDRVLHLDLHPDNVIMTGDGPVVIDWCTARAGEPGLDVASVMVLLSAMRPPVPWWTRALIAAMRTPLLTAFLIAVEHEATDELVRAAIQRRLDDRNTSPEEKRRLRDWSERIA</sequence>
<dbReference type="AlphaFoldDB" id="A0A841FL53"/>
<comment type="caution">
    <text evidence="2">The sequence shown here is derived from an EMBL/GenBank/DDBJ whole genome shotgun (WGS) entry which is preliminary data.</text>
</comment>
<dbReference type="Pfam" id="PF01636">
    <property type="entry name" value="APH"/>
    <property type="match status" value="2"/>
</dbReference>
<evidence type="ECO:0000313" key="3">
    <source>
        <dbReference type="Proteomes" id="UP000548476"/>
    </source>
</evidence>